<evidence type="ECO:0000256" key="6">
    <source>
        <dbReference type="ARBA" id="ARBA00022989"/>
    </source>
</evidence>
<keyword evidence="3 8" id="KW-0813">Transport</keyword>
<dbReference type="Proteomes" id="UP000242662">
    <property type="component" value="Unassembled WGS sequence"/>
</dbReference>
<evidence type="ECO:0000256" key="9">
    <source>
        <dbReference type="SAM" id="Phobius"/>
    </source>
</evidence>
<dbReference type="AlphaFoldDB" id="A0A1G6GHV8"/>
<feature type="transmembrane region" description="Helical" evidence="9">
    <location>
        <begin position="49"/>
        <end position="69"/>
    </location>
</feature>
<evidence type="ECO:0000256" key="2">
    <source>
        <dbReference type="ARBA" id="ARBA00010692"/>
    </source>
</evidence>
<reference evidence="11" key="1">
    <citation type="submission" date="2016-09" db="EMBL/GenBank/DDBJ databases">
        <authorList>
            <person name="Varghese N."/>
            <person name="Submissions S."/>
        </authorList>
    </citation>
    <scope>NUCLEOTIDE SEQUENCE [LARGE SCALE GENOMIC DNA]</scope>
    <source>
        <strain evidence="11">25nlg</strain>
    </source>
</reference>
<gene>
    <name evidence="10" type="ORF">SAMN05421737_10187</name>
</gene>
<dbReference type="EMBL" id="FMYM01000001">
    <property type="protein sequence ID" value="SDB81591.1"/>
    <property type="molecule type" value="Genomic_DNA"/>
</dbReference>
<accession>A0A1G6GHV8</accession>
<dbReference type="PIRSF" id="PIRSF016661">
    <property type="entry name" value="BioY"/>
    <property type="match status" value="1"/>
</dbReference>
<dbReference type="Pfam" id="PF02632">
    <property type="entry name" value="BioY"/>
    <property type="match status" value="1"/>
</dbReference>
<dbReference type="STRING" id="1464122.SAMN05421737_10187"/>
<organism evidence="10 11">
    <name type="scientific">Shouchella lonarensis</name>
    <dbReference type="NCBI Taxonomy" id="1464122"/>
    <lineage>
        <taxon>Bacteria</taxon>
        <taxon>Bacillati</taxon>
        <taxon>Bacillota</taxon>
        <taxon>Bacilli</taxon>
        <taxon>Bacillales</taxon>
        <taxon>Bacillaceae</taxon>
        <taxon>Shouchella</taxon>
    </lineage>
</organism>
<evidence type="ECO:0000256" key="5">
    <source>
        <dbReference type="ARBA" id="ARBA00022692"/>
    </source>
</evidence>
<keyword evidence="7 8" id="KW-0472">Membrane</keyword>
<dbReference type="Gene3D" id="1.10.1760.20">
    <property type="match status" value="1"/>
</dbReference>
<dbReference type="PANTHER" id="PTHR34295">
    <property type="entry name" value="BIOTIN TRANSPORTER BIOY"/>
    <property type="match status" value="1"/>
</dbReference>
<keyword evidence="11" id="KW-1185">Reference proteome</keyword>
<feature type="transmembrane region" description="Helical" evidence="9">
    <location>
        <begin position="106"/>
        <end position="127"/>
    </location>
</feature>
<comment type="subcellular location">
    <subcellularLocation>
        <location evidence="1 8">Cell membrane</location>
        <topology evidence="1 8">Multi-pass membrane protein</topology>
    </subcellularLocation>
</comment>
<dbReference type="GO" id="GO:0015225">
    <property type="term" value="F:biotin transmembrane transporter activity"/>
    <property type="evidence" value="ECO:0007669"/>
    <property type="project" value="UniProtKB-UniRule"/>
</dbReference>
<protein>
    <recommendedName>
        <fullName evidence="8">Biotin transporter</fullName>
    </recommendedName>
</protein>
<evidence type="ECO:0000313" key="11">
    <source>
        <dbReference type="Proteomes" id="UP000242662"/>
    </source>
</evidence>
<evidence type="ECO:0000256" key="3">
    <source>
        <dbReference type="ARBA" id="ARBA00022448"/>
    </source>
</evidence>
<evidence type="ECO:0000313" key="10">
    <source>
        <dbReference type="EMBL" id="SDB81591.1"/>
    </source>
</evidence>
<evidence type="ECO:0000256" key="8">
    <source>
        <dbReference type="PIRNR" id="PIRNR016661"/>
    </source>
</evidence>
<dbReference type="GO" id="GO:0005886">
    <property type="term" value="C:plasma membrane"/>
    <property type="evidence" value="ECO:0007669"/>
    <property type="project" value="UniProtKB-SubCell"/>
</dbReference>
<evidence type="ECO:0000256" key="4">
    <source>
        <dbReference type="ARBA" id="ARBA00022475"/>
    </source>
</evidence>
<keyword evidence="5 9" id="KW-0812">Transmembrane</keyword>
<keyword evidence="4 8" id="KW-1003">Cell membrane</keyword>
<comment type="similarity">
    <text evidence="2 8">Belongs to the BioY family.</text>
</comment>
<evidence type="ECO:0000256" key="1">
    <source>
        <dbReference type="ARBA" id="ARBA00004651"/>
    </source>
</evidence>
<evidence type="ECO:0000256" key="7">
    <source>
        <dbReference type="ARBA" id="ARBA00023136"/>
    </source>
</evidence>
<proteinExistence type="inferred from homology"/>
<dbReference type="InterPro" id="IPR003784">
    <property type="entry name" value="BioY"/>
</dbReference>
<feature type="transmembrane region" description="Helical" evidence="9">
    <location>
        <begin position="81"/>
        <end position="100"/>
    </location>
</feature>
<sequence>MMMIGMMTAVAGAIGFIPAIPIPGIIPPITLQSIAPILAGGILGARRGALSMVVFVVLVACSVPMLAGMRGGLGHLLGPTGGYIFSWILVAFFVGLFVSYVPKLKVWSLVLVSAVLSMVIQYLFGAVSISFTSDMSYTAALQMNVIFMPGDVLKAIVASMVIVRVRHALYGYGARREDVLRNVS</sequence>
<keyword evidence="6 9" id="KW-1133">Transmembrane helix</keyword>
<name>A0A1G6GHV8_9BACI</name>
<dbReference type="PANTHER" id="PTHR34295:SF4">
    <property type="entry name" value="BIOTIN TRANSPORTER BIOY-RELATED"/>
    <property type="match status" value="1"/>
</dbReference>